<organism evidence="1 2">
    <name type="scientific">Rhabditophanes sp. KR3021</name>
    <dbReference type="NCBI Taxonomy" id="114890"/>
    <lineage>
        <taxon>Eukaryota</taxon>
        <taxon>Metazoa</taxon>
        <taxon>Ecdysozoa</taxon>
        <taxon>Nematoda</taxon>
        <taxon>Chromadorea</taxon>
        <taxon>Rhabditida</taxon>
        <taxon>Tylenchina</taxon>
        <taxon>Panagrolaimomorpha</taxon>
        <taxon>Strongyloidoidea</taxon>
        <taxon>Alloionematidae</taxon>
        <taxon>Rhabditophanes</taxon>
    </lineage>
</organism>
<proteinExistence type="predicted"/>
<dbReference type="Proteomes" id="UP000095286">
    <property type="component" value="Unplaced"/>
</dbReference>
<accession>A0AC35U077</accession>
<dbReference type="WBParaSite" id="RSKR_0000629200.1">
    <property type="protein sequence ID" value="RSKR_0000629200.1"/>
    <property type="gene ID" value="RSKR_0000629200"/>
</dbReference>
<protein>
    <submittedName>
        <fullName evidence="2">CsbD family protein</fullName>
    </submittedName>
</protein>
<reference evidence="2" key="1">
    <citation type="submission" date="2016-11" db="UniProtKB">
        <authorList>
            <consortium name="WormBaseParasite"/>
        </authorList>
    </citation>
    <scope>IDENTIFICATION</scope>
    <source>
        <strain evidence="2">KR3021</strain>
    </source>
</reference>
<evidence type="ECO:0000313" key="2">
    <source>
        <dbReference type="WBParaSite" id="RSKR_0000629200.1"/>
    </source>
</evidence>
<name>A0AC35U077_9BILA</name>
<sequence length="77" mass="8959">MWLIVTIFKNRKIMTIKENISRCWDRTKRLFKRKRQTPTSRVSRNVTKTGESIADAVNDAAKTVSHDIQKVVNKVNS</sequence>
<evidence type="ECO:0000313" key="1">
    <source>
        <dbReference type="Proteomes" id="UP000095286"/>
    </source>
</evidence>